<organism evidence="1 2">
    <name type="scientific">[Clostridium] symbiosum ATCC 14940</name>
    <dbReference type="NCBI Taxonomy" id="411472"/>
    <lineage>
        <taxon>Bacteria</taxon>
        <taxon>Bacillati</taxon>
        <taxon>Bacillota</taxon>
        <taxon>Clostridia</taxon>
        <taxon>Lachnospirales</taxon>
        <taxon>Lachnospiraceae</taxon>
        <taxon>Otoolea</taxon>
    </lineage>
</organism>
<gene>
    <name evidence="1" type="ORF">CLOSYM_01226</name>
</gene>
<evidence type="ECO:0000313" key="2">
    <source>
        <dbReference type="Proteomes" id="UP000016491"/>
    </source>
</evidence>
<name>A0ABC9U0P7_CLOSY</name>
<dbReference type="Proteomes" id="UP000016491">
    <property type="component" value="Unassembled WGS sequence"/>
</dbReference>
<proteinExistence type="predicted"/>
<accession>A0ABC9U0P7</accession>
<comment type="caution">
    <text evidence="1">The sequence shown here is derived from an EMBL/GenBank/DDBJ whole genome shotgun (WGS) entry which is preliminary data.</text>
</comment>
<evidence type="ECO:0000313" key="1">
    <source>
        <dbReference type="EMBL" id="ERI78898.1"/>
    </source>
</evidence>
<reference evidence="1 2" key="1">
    <citation type="submission" date="2013-07" db="EMBL/GenBank/DDBJ databases">
        <authorList>
            <person name="Weinstock G."/>
            <person name="Sodergren E."/>
            <person name="Wylie T."/>
            <person name="Fulton L."/>
            <person name="Fulton R."/>
            <person name="Fronick C."/>
            <person name="O'Laughlin M."/>
            <person name="Godfrey J."/>
            <person name="Miner T."/>
            <person name="Herter B."/>
            <person name="Appelbaum E."/>
            <person name="Cordes M."/>
            <person name="Lek S."/>
            <person name="Wollam A."/>
            <person name="Pepin K.H."/>
            <person name="Palsikar V.B."/>
            <person name="Mitreva M."/>
            <person name="Wilson R.K."/>
        </authorList>
    </citation>
    <scope>NUCLEOTIDE SEQUENCE [LARGE SCALE GENOMIC DNA]</scope>
    <source>
        <strain evidence="1 2">ATCC 14940</strain>
    </source>
</reference>
<sequence>MTCMLCAQVTAINKTAPGRSSVKRGSLKQSGRIKCPSYPFM</sequence>
<dbReference type="EMBL" id="AWSU01000104">
    <property type="protein sequence ID" value="ERI78898.1"/>
    <property type="molecule type" value="Genomic_DNA"/>
</dbReference>
<dbReference type="AlphaFoldDB" id="A0ABC9U0P7"/>
<protein>
    <submittedName>
        <fullName evidence="1">Uncharacterized protein</fullName>
    </submittedName>
</protein>